<dbReference type="InterPro" id="IPR050463">
    <property type="entry name" value="Gfo/Idh/MocA_oxidrdct_glycsds"/>
</dbReference>
<dbReference type="Gene3D" id="3.40.50.720">
    <property type="entry name" value="NAD(P)-binding Rossmann-like Domain"/>
    <property type="match status" value="1"/>
</dbReference>
<dbReference type="SUPFAM" id="SSF51735">
    <property type="entry name" value="NAD(P)-binding Rossmann-fold domains"/>
    <property type="match status" value="1"/>
</dbReference>
<evidence type="ECO:0000259" key="3">
    <source>
        <dbReference type="Pfam" id="PF01408"/>
    </source>
</evidence>
<keyword evidence="1" id="KW-0560">Oxidoreductase</keyword>
<feature type="domain" description="Gfo/Idh/MocA-like oxidoreductase N-terminal" evidence="3">
    <location>
        <begin position="19"/>
        <end position="132"/>
    </location>
</feature>
<keyword evidence="2" id="KW-0520">NAD</keyword>
<keyword evidence="6" id="KW-1185">Reference proteome</keyword>
<dbReference type="Pfam" id="PF22725">
    <property type="entry name" value="GFO_IDH_MocA_C3"/>
    <property type="match status" value="1"/>
</dbReference>
<gene>
    <name evidence="5" type="ORF">JOE66_002535</name>
</gene>
<accession>A0ABS2L723</accession>
<dbReference type="SUPFAM" id="SSF55347">
    <property type="entry name" value="Glyceraldehyde-3-phosphate dehydrogenase-like, C-terminal domain"/>
    <property type="match status" value="1"/>
</dbReference>
<dbReference type="EMBL" id="JAFBBU010000001">
    <property type="protein sequence ID" value="MBM7472901.1"/>
    <property type="molecule type" value="Genomic_DNA"/>
</dbReference>
<proteinExistence type="predicted"/>
<comment type="caution">
    <text evidence="5">The sequence shown here is derived from an EMBL/GenBank/DDBJ whole genome shotgun (WGS) entry which is preliminary data.</text>
</comment>
<dbReference type="InterPro" id="IPR000683">
    <property type="entry name" value="Gfo/Idh/MocA-like_OxRdtase_N"/>
</dbReference>
<dbReference type="Pfam" id="PF01408">
    <property type="entry name" value="GFO_IDH_MocA"/>
    <property type="match status" value="1"/>
</dbReference>
<evidence type="ECO:0000259" key="4">
    <source>
        <dbReference type="Pfam" id="PF22725"/>
    </source>
</evidence>
<evidence type="ECO:0000313" key="5">
    <source>
        <dbReference type="EMBL" id="MBM7472901.1"/>
    </source>
</evidence>
<reference evidence="5 6" key="1">
    <citation type="submission" date="2021-01" db="EMBL/GenBank/DDBJ databases">
        <title>Sequencing the genomes of 1000 actinobacteria strains.</title>
        <authorList>
            <person name="Klenk H.-P."/>
        </authorList>
    </citation>
    <scope>NUCLEOTIDE SEQUENCE [LARGE SCALE GENOMIC DNA]</scope>
    <source>
        <strain evidence="5 6">DSM 13057</strain>
    </source>
</reference>
<dbReference type="InterPro" id="IPR036291">
    <property type="entry name" value="NAD(P)-bd_dom_sf"/>
</dbReference>
<dbReference type="PANTHER" id="PTHR43818">
    <property type="entry name" value="BCDNA.GH03377"/>
    <property type="match status" value="1"/>
</dbReference>
<dbReference type="Gene3D" id="3.30.360.10">
    <property type="entry name" value="Dihydrodipicolinate Reductase, domain 2"/>
    <property type="match status" value="1"/>
</dbReference>
<dbReference type="RefSeq" id="WP_205109970.1">
    <property type="nucleotide sequence ID" value="NZ_BAAAHT010000015.1"/>
</dbReference>
<evidence type="ECO:0000313" key="6">
    <source>
        <dbReference type="Proteomes" id="UP000776164"/>
    </source>
</evidence>
<sequence>MTQLSIDVDVSTVVVGQVRAAIIGTGFMGQVHARSIRVAGGVPAVVLGSSASKGHDAASDLRIPRVATTIDEAMDGVDVVHICTPNDTHFAYAHLALSRGLHVVCEKPLAITVSEAEILADLAEQHDRVATVPFVYRFHPMVREARARVMRGDVGRISLISGSYLQDWLSDPASDNWRVHGKTGGQSRAFADIGSHLVDVIEFVSGDRISRLSALTRTTYPQRGGRDVETEDLASVLFETRRGAVGTLVVSQVSPGRKNALEIEIAGSRETLRFSQENPESLWIGRAKGSEILQRDPISLDGDARRLSVAPAGHPLGYLDAFAAFVGDTYEAIRGTVPAGLPTFVDGLRAARVVYAVVESQARGTWVDVP</sequence>
<protein>
    <submittedName>
        <fullName evidence="5">Dehydrogenase</fullName>
    </submittedName>
</protein>
<dbReference type="InterPro" id="IPR055170">
    <property type="entry name" value="GFO_IDH_MocA-like_dom"/>
</dbReference>
<evidence type="ECO:0000256" key="1">
    <source>
        <dbReference type="ARBA" id="ARBA00023002"/>
    </source>
</evidence>
<name>A0ABS2L723_9MICO</name>
<organism evidence="5 6">
    <name type="scientific">Subtercola frigoramans</name>
    <dbReference type="NCBI Taxonomy" id="120298"/>
    <lineage>
        <taxon>Bacteria</taxon>
        <taxon>Bacillati</taxon>
        <taxon>Actinomycetota</taxon>
        <taxon>Actinomycetes</taxon>
        <taxon>Micrococcales</taxon>
        <taxon>Microbacteriaceae</taxon>
        <taxon>Subtercola</taxon>
    </lineage>
</organism>
<dbReference type="Proteomes" id="UP000776164">
    <property type="component" value="Unassembled WGS sequence"/>
</dbReference>
<dbReference type="PANTHER" id="PTHR43818:SF11">
    <property type="entry name" value="BCDNA.GH03377"/>
    <property type="match status" value="1"/>
</dbReference>
<feature type="domain" description="GFO/IDH/MocA-like oxidoreductase" evidence="4">
    <location>
        <begin position="142"/>
        <end position="272"/>
    </location>
</feature>
<evidence type="ECO:0000256" key="2">
    <source>
        <dbReference type="ARBA" id="ARBA00023027"/>
    </source>
</evidence>